<feature type="region of interest" description="Disordered" evidence="1">
    <location>
        <begin position="1"/>
        <end position="27"/>
    </location>
</feature>
<proteinExistence type="predicted"/>
<name>A0A4Z2FMC6_9TELE</name>
<accession>A0A4Z2FMC6</accession>
<protein>
    <submittedName>
        <fullName evidence="2">Uncharacterized protein</fullName>
    </submittedName>
</protein>
<gene>
    <name evidence="2" type="ORF">EYF80_047745</name>
</gene>
<sequence>MKRLSTRSVGHVERQGHGSVKRRVDTAKRKSLNKLTTYYCHQPAGDNRKWFHTNSSSAGKERERACPAVQSEASSVAPDVLIIPVTPEEDDSIWMSLPASHWTA</sequence>
<reference evidence="2 3" key="1">
    <citation type="submission" date="2019-03" db="EMBL/GenBank/DDBJ databases">
        <title>First draft genome of Liparis tanakae, snailfish: a comprehensive survey of snailfish specific genes.</title>
        <authorList>
            <person name="Kim W."/>
            <person name="Song I."/>
            <person name="Jeong J.-H."/>
            <person name="Kim D."/>
            <person name="Kim S."/>
            <person name="Ryu S."/>
            <person name="Song J.Y."/>
            <person name="Lee S.K."/>
        </authorList>
    </citation>
    <scope>NUCLEOTIDE SEQUENCE [LARGE SCALE GENOMIC DNA]</scope>
    <source>
        <tissue evidence="2">Muscle</tissue>
    </source>
</reference>
<evidence type="ECO:0000313" key="3">
    <source>
        <dbReference type="Proteomes" id="UP000314294"/>
    </source>
</evidence>
<keyword evidence="3" id="KW-1185">Reference proteome</keyword>
<organism evidence="2 3">
    <name type="scientific">Liparis tanakae</name>
    <name type="common">Tanaka's snailfish</name>
    <dbReference type="NCBI Taxonomy" id="230148"/>
    <lineage>
        <taxon>Eukaryota</taxon>
        <taxon>Metazoa</taxon>
        <taxon>Chordata</taxon>
        <taxon>Craniata</taxon>
        <taxon>Vertebrata</taxon>
        <taxon>Euteleostomi</taxon>
        <taxon>Actinopterygii</taxon>
        <taxon>Neopterygii</taxon>
        <taxon>Teleostei</taxon>
        <taxon>Neoteleostei</taxon>
        <taxon>Acanthomorphata</taxon>
        <taxon>Eupercaria</taxon>
        <taxon>Perciformes</taxon>
        <taxon>Cottioidei</taxon>
        <taxon>Cottales</taxon>
        <taxon>Liparidae</taxon>
        <taxon>Liparis</taxon>
    </lineage>
</organism>
<dbReference type="AlphaFoldDB" id="A0A4Z2FMC6"/>
<comment type="caution">
    <text evidence="2">The sequence shown here is derived from an EMBL/GenBank/DDBJ whole genome shotgun (WGS) entry which is preliminary data.</text>
</comment>
<feature type="compositionally biased region" description="Basic and acidic residues" evidence="1">
    <location>
        <begin position="10"/>
        <end position="27"/>
    </location>
</feature>
<evidence type="ECO:0000256" key="1">
    <source>
        <dbReference type="SAM" id="MobiDB-lite"/>
    </source>
</evidence>
<evidence type="ECO:0000313" key="2">
    <source>
        <dbReference type="EMBL" id="TNN42075.1"/>
    </source>
</evidence>
<dbReference type="Proteomes" id="UP000314294">
    <property type="component" value="Unassembled WGS sequence"/>
</dbReference>
<dbReference type="EMBL" id="SRLO01001061">
    <property type="protein sequence ID" value="TNN42075.1"/>
    <property type="molecule type" value="Genomic_DNA"/>
</dbReference>